<evidence type="ECO:0000259" key="7">
    <source>
        <dbReference type="Pfam" id="PF09335"/>
    </source>
</evidence>
<evidence type="ECO:0000256" key="2">
    <source>
        <dbReference type="ARBA" id="ARBA00022475"/>
    </source>
</evidence>
<feature type="transmembrane region" description="Helical" evidence="6">
    <location>
        <begin position="190"/>
        <end position="214"/>
    </location>
</feature>
<evidence type="ECO:0000256" key="4">
    <source>
        <dbReference type="ARBA" id="ARBA00022989"/>
    </source>
</evidence>
<dbReference type="GO" id="GO:0005886">
    <property type="term" value="C:plasma membrane"/>
    <property type="evidence" value="ECO:0007669"/>
    <property type="project" value="UniProtKB-SubCell"/>
</dbReference>
<feature type="transmembrane region" description="Helical" evidence="6">
    <location>
        <begin position="113"/>
        <end position="138"/>
    </location>
</feature>
<feature type="transmembrane region" description="Helical" evidence="6">
    <location>
        <begin position="75"/>
        <end position="101"/>
    </location>
</feature>
<keyword evidence="4 6" id="KW-1133">Transmembrane helix</keyword>
<keyword evidence="5 6" id="KW-0472">Membrane</keyword>
<evidence type="ECO:0000313" key="8">
    <source>
        <dbReference type="EMBL" id="CAD8843416.1"/>
    </source>
</evidence>
<name>A0A7S1A5J9_NOCSC</name>
<dbReference type="PANTHER" id="PTHR12677:SF59">
    <property type="entry name" value="GOLGI APPARATUS MEMBRANE PROTEIN TVP38-RELATED"/>
    <property type="match status" value="1"/>
</dbReference>
<feature type="transmembrane region" description="Helical" evidence="6">
    <location>
        <begin position="234"/>
        <end position="254"/>
    </location>
</feature>
<dbReference type="InterPro" id="IPR015414">
    <property type="entry name" value="TMEM64"/>
</dbReference>
<dbReference type="InterPro" id="IPR032816">
    <property type="entry name" value="VTT_dom"/>
</dbReference>
<evidence type="ECO:0000256" key="6">
    <source>
        <dbReference type="SAM" id="Phobius"/>
    </source>
</evidence>
<dbReference type="AlphaFoldDB" id="A0A7S1A5J9"/>
<evidence type="ECO:0000256" key="3">
    <source>
        <dbReference type="ARBA" id="ARBA00022692"/>
    </source>
</evidence>
<evidence type="ECO:0000256" key="5">
    <source>
        <dbReference type="ARBA" id="ARBA00023136"/>
    </source>
</evidence>
<evidence type="ECO:0000256" key="1">
    <source>
        <dbReference type="ARBA" id="ARBA00004651"/>
    </source>
</evidence>
<keyword evidence="2" id="KW-1003">Cell membrane</keyword>
<reference evidence="8" key="1">
    <citation type="submission" date="2021-01" db="EMBL/GenBank/DDBJ databases">
        <authorList>
            <person name="Corre E."/>
            <person name="Pelletier E."/>
            <person name="Niang G."/>
            <person name="Scheremetjew M."/>
            <person name="Finn R."/>
            <person name="Kale V."/>
            <person name="Holt S."/>
            <person name="Cochrane G."/>
            <person name="Meng A."/>
            <person name="Brown T."/>
            <person name="Cohen L."/>
        </authorList>
    </citation>
    <scope>NUCLEOTIDE SEQUENCE</scope>
</reference>
<sequence>MRQAAGHLSSLLSFDSGPSEERIARRVLWQKRARLSKWVSAVVLITLFILLHNMLGGWLNAFVEWCGGLGWGAPFILALATGMLTFFMLPSFPMMVGAGVVLPRMWGMFVGQFTAIIAVMSGLWAGSMLAFVLGRTLMRKWAEERLNKLAWMRVINSMVADEGWWVVMLARMSPLLPAEIFNYACSLTPISFTGFALGSLGSVVPVCVWVMISASASQGIDPSNFNKNLYTRCIMIGLNVIFLLFISFIFYRSFRRYQEKEKRHVNLLMSGLTVNLDEEQQTEMHKMLTHSVRRLERDPGLIHHQIVNRFQSNNMGNFTGVESALT</sequence>
<feature type="domain" description="VTT" evidence="7">
    <location>
        <begin position="90"/>
        <end position="214"/>
    </location>
</feature>
<organism evidence="8">
    <name type="scientific">Noctiluca scintillans</name>
    <name type="common">Sea sparkle</name>
    <name type="synonym">Red tide dinoflagellate</name>
    <dbReference type="NCBI Taxonomy" id="2966"/>
    <lineage>
        <taxon>Eukaryota</taxon>
        <taxon>Sar</taxon>
        <taxon>Alveolata</taxon>
        <taxon>Dinophyceae</taxon>
        <taxon>Noctilucales</taxon>
        <taxon>Noctilucaceae</taxon>
        <taxon>Noctiluca</taxon>
    </lineage>
</organism>
<gene>
    <name evidence="8" type="ORF">NSCI0253_LOCUS17766</name>
</gene>
<dbReference type="PANTHER" id="PTHR12677">
    <property type="entry name" value="GOLGI APPARATUS MEMBRANE PROTEIN TVP38-RELATED"/>
    <property type="match status" value="1"/>
</dbReference>
<proteinExistence type="predicted"/>
<dbReference type="Pfam" id="PF09335">
    <property type="entry name" value="VTT_dom"/>
    <property type="match status" value="1"/>
</dbReference>
<comment type="subcellular location">
    <subcellularLocation>
        <location evidence="1">Cell membrane</location>
        <topology evidence="1">Multi-pass membrane protein</topology>
    </subcellularLocation>
</comment>
<protein>
    <recommendedName>
        <fullName evidence="7">VTT domain-containing protein</fullName>
    </recommendedName>
</protein>
<keyword evidence="3 6" id="KW-0812">Transmembrane</keyword>
<accession>A0A7S1A5J9</accession>
<dbReference type="EMBL" id="HBFQ01025076">
    <property type="protein sequence ID" value="CAD8843416.1"/>
    <property type="molecule type" value="Transcribed_RNA"/>
</dbReference>
<feature type="transmembrane region" description="Helical" evidence="6">
    <location>
        <begin position="35"/>
        <end position="55"/>
    </location>
</feature>